<dbReference type="Proteomes" id="UP000008207">
    <property type="component" value="Chromosome"/>
</dbReference>
<evidence type="ECO:0000313" key="1">
    <source>
        <dbReference type="EMBL" id="ACL57579.1"/>
    </source>
</evidence>
<dbReference type="STRING" id="460265.Mnod_2616"/>
<keyword evidence="3" id="KW-1185">Reference proteome</keyword>
<dbReference type="EMBL" id="CP001349">
    <property type="protein sequence ID" value="ACL59155.1"/>
    <property type="molecule type" value="Genomic_DNA"/>
</dbReference>
<reference evidence="2 3" key="1">
    <citation type="submission" date="2009-01" db="EMBL/GenBank/DDBJ databases">
        <title>Complete sequence of chromosome of Methylobacterium nodulans ORS 2060.</title>
        <authorList>
            <consortium name="US DOE Joint Genome Institute"/>
            <person name="Lucas S."/>
            <person name="Copeland A."/>
            <person name="Lapidus A."/>
            <person name="Glavina del Rio T."/>
            <person name="Dalin E."/>
            <person name="Tice H."/>
            <person name="Bruce D."/>
            <person name="Goodwin L."/>
            <person name="Pitluck S."/>
            <person name="Sims D."/>
            <person name="Brettin T."/>
            <person name="Detter J.C."/>
            <person name="Han C."/>
            <person name="Larimer F."/>
            <person name="Land M."/>
            <person name="Hauser L."/>
            <person name="Kyrpides N."/>
            <person name="Ivanova N."/>
            <person name="Marx C.J."/>
            <person name="Richardson P."/>
        </authorList>
    </citation>
    <scope>NUCLEOTIDE SEQUENCE [LARGE SCALE GENOMIC DNA]</scope>
    <source>
        <strain evidence="3">LMG 21967 / CNCM I-2342 / ORS 2060</strain>
        <strain evidence="2">ORS 2060</strain>
    </source>
</reference>
<name>B8IA92_METNO</name>
<sequence>MAERRWHSRAELQARHLTGRVRGRPGWFGRVVMQVEVRSPEPLYPKVPPRGQRDVGAQGADTFWRDATVMDLAEINPRGRERDADRRARP</sequence>
<dbReference type="HOGENOM" id="CLU_2437435_0_0_5"/>
<gene>
    <name evidence="1" type="ordered locus">Mnod_2616</name>
    <name evidence="2" type="ordered locus">Mnod_4279</name>
</gene>
<dbReference type="OrthoDB" id="8019321at2"/>
<evidence type="ECO:0000313" key="2">
    <source>
        <dbReference type="EMBL" id="ACL59155.1"/>
    </source>
</evidence>
<dbReference type="KEGG" id="mno:Mnod_2616"/>
<accession>B8IA92</accession>
<proteinExistence type="predicted"/>
<organism evidence="2 3">
    <name type="scientific">Methylobacterium nodulans (strain LMG 21967 / CNCM I-2342 / ORS 2060)</name>
    <dbReference type="NCBI Taxonomy" id="460265"/>
    <lineage>
        <taxon>Bacteria</taxon>
        <taxon>Pseudomonadati</taxon>
        <taxon>Pseudomonadota</taxon>
        <taxon>Alphaproteobacteria</taxon>
        <taxon>Hyphomicrobiales</taxon>
        <taxon>Methylobacteriaceae</taxon>
        <taxon>Methylobacterium</taxon>
    </lineage>
</organism>
<dbReference type="RefSeq" id="WP_015929258.1">
    <property type="nucleotide sequence ID" value="NC_011894.1"/>
</dbReference>
<dbReference type="EMBL" id="CP001349">
    <property type="protein sequence ID" value="ACL57579.1"/>
    <property type="molecule type" value="Genomic_DNA"/>
</dbReference>
<dbReference type="AlphaFoldDB" id="B8IA92"/>
<dbReference type="KEGG" id="mno:Mnod_4279"/>
<protein>
    <submittedName>
        <fullName evidence="2">Uncharacterized protein</fullName>
    </submittedName>
</protein>
<evidence type="ECO:0000313" key="3">
    <source>
        <dbReference type="Proteomes" id="UP000008207"/>
    </source>
</evidence>